<evidence type="ECO:0000256" key="3">
    <source>
        <dbReference type="ARBA" id="ARBA00022630"/>
    </source>
</evidence>
<evidence type="ECO:0000256" key="8">
    <source>
        <dbReference type="ARBA" id="ARBA00048864"/>
    </source>
</evidence>
<dbReference type="eggNOG" id="KOG3355">
    <property type="taxonomic scope" value="Eukaryota"/>
</dbReference>
<feature type="domain" description="ERV/ALR sulfhydryl oxidase" evidence="11">
    <location>
        <begin position="22"/>
        <end position="122"/>
    </location>
</feature>
<evidence type="ECO:0000313" key="12">
    <source>
        <dbReference type="EnsemblMetazoa" id="SMAR009922-PA"/>
    </source>
</evidence>
<dbReference type="InterPro" id="IPR017905">
    <property type="entry name" value="ERV/ALR_sulphydryl_oxidase"/>
</dbReference>
<dbReference type="GO" id="GO:0005758">
    <property type="term" value="C:mitochondrial intermembrane space"/>
    <property type="evidence" value="ECO:0007669"/>
    <property type="project" value="UniProtKB-SubCell"/>
</dbReference>
<dbReference type="Pfam" id="PF04777">
    <property type="entry name" value="Evr1_Alr"/>
    <property type="match status" value="1"/>
</dbReference>
<evidence type="ECO:0000313" key="13">
    <source>
        <dbReference type="Proteomes" id="UP000014500"/>
    </source>
</evidence>
<dbReference type="InterPro" id="IPR036774">
    <property type="entry name" value="ERV/ALR_sulphydryl_oxid_sf"/>
</dbReference>
<keyword evidence="5 9" id="KW-0560">Oxidoreductase</keyword>
<organism evidence="12 13">
    <name type="scientific">Strigamia maritima</name>
    <name type="common">European centipede</name>
    <name type="synonym">Geophilus maritimus</name>
    <dbReference type="NCBI Taxonomy" id="126957"/>
    <lineage>
        <taxon>Eukaryota</taxon>
        <taxon>Metazoa</taxon>
        <taxon>Ecdysozoa</taxon>
        <taxon>Arthropoda</taxon>
        <taxon>Myriapoda</taxon>
        <taxon>Chilopoda</taxon>
        <taxon>Pleurostigmophora</taxon>
        <taxon>Geophilomorpha</taxon>
        <taxon>Linotaeniidae</taxon>
        <taxon>Strigamia</taxon>
    </lineage>
</organism>
<dbReference type="STRING" id="126957.T1J897"/>
<protein>
    <recommendedName>
        <fullName evidence="9">Sulfhydryl oxidase</fullName>
        <ecNumber evidence="9">1.8.3.2</ecNumber>
    </recommendedName>
</protein>
<evidence type="ECO:0000256" key="1">
    <source>
        <dbReference type="ARBA" id="ARBA00001974"/>
    </source>
</evidence>
<evidence type="ECO:0000256" key="9">
    <source>
        <dbReference type="RuleBase" id="RU371123"/>
    </source>
</evidence>
<dbReference type="InterPro" id="IPR039799">
    <property type="entry name" value="ALR/ERV"/>
</dbReference>
<proteinExistence type="predicted"/>
<name>T1J897_STRMM</name>
<evidence type="ECO:0000256" key="6">
    <source>
        <dbReference type="ARBA" id="ARBA00023128"/>
    </source>
</evidence>
<comment type="subcellular location">
    <subcellularLocation>
        <location evidence="2">Mitochondrion intermembrane space</location>
    </subcellularLocation>
</comment>
<dbReference type="PANTHER" id="PTHR12645:SF0">
    <property type="entry name" value="FAD-LINKED SULFHYDRYL OXIDASE ALR"/>
    <property type="match status" value="1"/>
</dbReference>
<comment type="cofactor">
    <cofactor evidence="1 9">
        <name>FAD</name>
        <dbReference type="ChEBI" id="CHEBI:57692"/>
    </cofactor>
</comment>
<keyword evidence="3 9" id="KW-0285">Flavoprotein</keyword>
<dbReference type="AlphaFoldDB" id="T1J897"/>
<evidence type="ECO:0000256" key="5">
    <source>
        <dbReference type="ARBA" id="ARBA00023002"/>
    </source>
</evidence>
<accession>T1J897</accession>
<keyword evidence="4 9" id="KW-0274">FAD</keyword>
<dbReference type="SUPFAM" id="SSF69000">
    <property type="entry name" value="FAD-dependent thiol oxidase"/>
    <property type="match status" value="1"/>
</dbReference>
<feature type="region of interest" description="Disordered" evidence="10">
    <location>
        <begin position="1"/>
        <end position="25"/>
    </location>
</feature>
<evidence type="ECO:0000259" key="11">
    <source>
        <dbReference type="PROSITE" id="PS51324"/>
    </source>
</evidence>
<dbReference type="Gene3D" id="1.20.120.310">
    <property type="entry name" value="ERV/ALR sulfhydryl oxidase domain"/>
    <property type="match status" value="1"/>
</dbReference>
<sequence length="134" mass="15720">MAAAKPKEEEEEEEECVPRSDCPVDKEDLGRQTWTFLHTMAAYFPDKPTECEQESMEKFMQLFARFYPCSQCTEDLKAEIKKNPPDVTNGCEFAQWMCRLHNSVNRKMGKAEYDCRIIDERWRDGWRDGSCDAC</sequence>
<dbReference type="EC" id="1.8.3.2" evidence="9"/>
<dbReference type="HOGENOM" id="CLU_070631_3_2_1"/>
<dbReference type="GO" id="GO:0050660">
    <property type="term" value="F:flavin adenine dinucleotide binding"/>
    <property type="evidence" value="ECO:0007669"/>
    <property type="project" value="TreeGrafter"/>
</dbReference>
<reference evidence="12" key="2">
    <citation type="submission" date="2015-02" db="UniProtKB">
        <authorList>
            <consortium name="EnsemblMetazoa"/>
        </authorList>
    </citation>
    <scope>IDENTIFICATION</scope>
</reference>
<evidence type="ECO:0000256" key="7">
    <source>
        <dbReference type="ARBA" id="ARBA00023157"/>
    </source>
</evidence>
<dbReference type="Proteomes" id="UP000014500">
    <property type="component" value="Unassembled WGS sequence"/>
</dbReference>
<dbReference type="PROSITE" id="PS51324">
    <property type="entry name" value="ERV_ALR"/>
    <property type="match status" value="1"/>
</dbReference>
<comment type="catalytic activity">
    <reaction evidence="8 9">
        <text>2 R'C(R)SH + O2 = R'C(R)S-S(R)CR' + H2O2</text>
        <dbReference type="Rhea" id="RHEA:17357"/>
        <dbReference type="ChEBI" id="CHEBI:15379"/>
        <dbReference type="ChEBI" id="CHEBI:16240"/>
        <dbReference type="ChEBI" id="CHEBI:16520"/>
        <dbReference type="ChEBI" id="CHEBI:17412"/>
        <dbReference type="EC" id="1.8.3.2"/>
    </reaction>
</comment>
<keyword evidence="7" id="KW-1015">Disulfide bond</keyword>
<feature type="compositionally biased region" description="Basic and acidic residues" evidence="10">
    <location>
        <begin position="16"/>
        <end position="25"/>
    </location>
</feature>
<dbReference type="EnsemblMetazoa" id="SMAR009922-RA">
    <property type="protein sequence ID" value="SMAR009922-PA"/>
    <property type="gene ID" value="SMAR009922"/>
</dbReference>
<dbReference type="OMA" id="FALWMCQ"/>
<dbReference type="PANTHER" id="PTHR12645">
    <property type="entry name" value="ALR/ERV"/>
    <property type="match status" value="1"/>
</dbReference>
<evidence type="ECO:0000256" key="4">
    <source>
        <dbReference type="ARBA" id="ARBA00022827"/>
    </source>
</evidence>
<keyword evidence="13" id="KW-1185">Reference proteome</keyword>
<dbReference type="FunFam" id="1.20.120.310:FF:000003">
    <property type="entry name" value="Sulfhydryl oxidase"/>
    <property type="match status" value="1"/>
</dbReference>
<evidence type="ECO:0000256" key="2">
    <source>
        <dbReference type="ARBA" id="ARBA00004569"/>
    </source>
</evidence>
<evidence type="ECO:0000256" key="10">
    <source>
        <dbReference type="SAM" id="MobiDB-lite"/>
    </source>
</evidence>
<dbReference type="EMBL" id="JH431950">
    <property type="status" value="NOT_ANNOTATED_CDS"/>
    <property type="molecule type" value="Genomic_DNA"/>
</dbReference>
<keyword evidence="6" id="KW-0496">Mitochondrion</keyword>
<dbReference type="PhylomeDB" id="T1J897"/>
<reference evidence="13" key="1">
    <citation type="submission" date="2011-05" db="EMBL/GenBank/DDBJ databases">
        <authorList>
            <person name="Richards S.R."/>
            <person name="Qu J."/>
            <person name="Jiang H."/>
            <person name="Jhangiani S.N."/>
            <person name="Agravi P."/>
            <person name="Goodspeed R."/>
            <person name="Gross S."/>
            <person name="Mandapat C."/>
            <person name="Jackson L."/>
            <person name="Mathew T."/>
            <person name="Pu L."/>
            <person name="Thornton R."/>
            <person name="Saada N."/>
            <person name="Wilczek-Boney K.B."/>
            <person name="Lee S."/>
            <person name="Kovar C."/>
            <person name="Wu Y."/>
            <person name="Scherer S.E."/>
            <person name="Worley K.C."/>
            <person name="Muzny D.M."/>
            <person name="Gibbs R."/>
        </authorList>
    </citation>
    <scope>NUCLEOTIDE SEQUENCE</scope>
    <source>
        <strain evidence="13">Brora</strain>
    </source>
</reference>
<dbReference type="GO" id="GO:0016971">
    <property type="term" value="F:flavin-dependent sulfhydryl oxidase activity"/>
    <property type="evidence" value="ECO:0007669"/>
    <property type="project" value="InterPro"/>
</dbReference>